<protein>
    <recommendedName>
        <fullName evidence="4">Lycopene cyclase domain-containing protein</fullName>
    </recommendedName>
</protein>
<feature type="transmembrane region" description="Helical" evidence="1">
    <location>
        <begin position="100"/>
        <end position="123"/>
    </location>
</feature>
<comment type="caution">
    <text evidence="2">The sequence shown here is derived from an EMBL/GenBank/DDBJ whole genome shotgun (WGS) entry which is preliminary data.</text>
</comment>
<feature type="transmembrane region" description="Helical" evidence="1">
    <location>
        <begin position="135"/>
        <end position="152"/>
    </location>
</feature>
<keyword evidence="1" id="KW-0472">Membrane</keyword>
<name>A0A2H0VCY1_9BACT</name>
<feature type="transmembrane region" description="Helical" evidence="1">
    <location>
        <begin position="181"/>
        <end position="199"/>
    </location>
</feature>
<evidence type="ECO:0000313" key="3">
    <source>
        <dbReference type="Proteomes" id="UP000230557"/>
    </source>
</evidence>
<feature type="transmembrane region" description="Helical" evidence="1">
    <location>
        <begin position="61"/>
        <end position="80"/>
    </location>
</feature>
<evidence type="ECO:0000313" key="2">
    <source>
        <dbReference type="EMBL" id="PIR96968.1"/>
    </source>
</evidence>
<accession>A0A2H0VCY1</accession>
<sequence length="212" mass="24569">MESTEGRFLFLKRLRYYLKRNIWYTYLMLLSMKYSYLFGTLLFFIPWVIIYWKRKDLRQEMWVLSVLVGGVSVLTSYTWWTDNWWDPQTITGTKVGIEDFLLGFANGGVAAAIYSFLTGKIYFSKSSGSRNLEAVLVPGLMFVVIALLHGYFEINTFYSLSVAMFISGIYFLVLRPDLFKMSIMSGLLMALLSLPVYWFSELISPGVIEASW</sequence>
<reference evidence="3" key="1">
    <citation type="submission" date="2017-09" db="EMBL/GenBank/DDBJ databases">
        <title>Depth-based differentiation of microbial function through sediment-hosted aquifers and enrichment of novel symbionts in the deep terrestrial subsurface.</title>
        <authorList>
            <person name="Probst A.J."/>
            <person name="Ladd B."/>
            <person name="Jarett J.K."/>
            <person name="Geller-Mcgrath D.E."/>
            <person name="Sieber C.M.K."/>
            <person name="Emerson J.B."/>
            <person name="Anantharaman K."/>
            <person name="Thomas B.C."/>
            <person name="Malmstrom R."/>
            <person name="Stieglmeier M."/>
            <person name="Klingl A."/>
            <person name="Woyke T."/>
            <person name="Ryan C.M."/>
            <person name="Banfield J.F."/>
        </authorList>
    </citation>
    <scope>NUCLEOTIDE SEQUENCE [LARGE SCALE GENOMIC DNA]</scope>
</reference>
<dbReference type="AlphaFoldDB" id="A0A2H0VCY1"/>
<gene>
    <name evidence="2" type="ORF">COT91_03860</name>
</gene>
<keyword evidence="1" id="KW-0812">Transmembrane</keyword>
<evidence type="ECO:0000256" key="1">
    <source>
        <dbReference type="SAM" id="Phobius"/>
    </source>
</evidence>
<feature type="transmembrane region" description="Helical" evidence="1">
    <location>
        <begin position="23"/>
        <end position="49"/>
    </location>
</feature>
<keyword evidence="1" id="KW-1133">Transmembrane helix</keyword>
<proteinExistence type="predicted"/>
<feature type="transmembrane region" description="Helical" evidence="1">
    <location>
        <begin position="158"/>
        <end position="174"/>
    </location>
</feature>
<dbReference type="Proteomes" id="UP000230557">
    <property type="component" value="Unassembled WGS sequence"/>
</dbReference>
<evidence type="ECO:0008006" key="4">
    <source>
        <dbReference type="Google" id="ProtNLM"/>
    </source>
</evidence>
<dbReference type="EMBL" id="PFAJ01000051">
    <property type="protein sequence ID" value="PIR96968.1"/>
    <property type="molecule type" value="Genomic_DNA"/>
</dbReference>
<organism evidence="2 3">
    <name type="scientific">Candidatus Doudnabacteria bacterium CG10_big_fil_rev_8_21_14_0_10_41_10</name>
    <dbReference type="NCBI Taxonomy" id="1974551"/>
    <lineage>
        <taxon>Bacteria</taxon>
        <taxon>Candidatus Doudnaibacteriota</taxon>
    </lineage>
</organism>